<dbReference type="EMBL" id="UINC01029302">
    <property type="protein sequence ID" value="SVB11789.1"/>
    <property type="molecule type" value="Genomic_DNA"/>
</dbReference>
<keyword evidence="1" id="KW-0812">Transmembrane</keyword>
<evidence type="ECO:0000313" key="2">
    <source>
        <dbReference type="EMBL" id="SVB11789.1"/>
    </source>
</evidence>
<organism evidence="2">
    <name type="scientific">marine metagenome</name>
    <dbReference type="NCBI Taxonomy" id="408172"/>
    <lineage>
        <taxon>unclassified sequences</taxon>
        <taxon>metagenomes</taxon>
        <taxon>ecological metagenomes</taxon>
    </lineage>
</organism>
<feature type="transmembrane region" description="Helical" evidence="1">
    <location>
        <begin position="12"/>
        <end position="29"/>
    </location>
</feature>
<proteinExistence type="predicted"/>
<keyword evidence="1" id="KW-0472">Membrane</keyword>
<protein>
    <submittedName>
        <fullName evidence="2">Uncharacterized protein</fullName>
    </submittedName>
</protein>
<dbReference type="AlphaFoldDB" id="A0A382BDU2"/>
<name>A0A382BDU2_9ZZZZ</name>
<sequence>MANNRTIVTERLFTLSIMVIIALSFIFHIPKMIETYNQNDSATIKENRISRVVSKGPEGSVG</sequence>
<accession>A0A382BDU2</accession>
<reference evidence="2" key="1">
    <citation type="submission" date="2018-05" db="EMBL/GenBank/DDBJ databases">
        <authorList>
            <person name="Lanie J.A."/>
            <person name="Ng W.-L."/>
            <person name="Kazmierczak K.M."/>
            <person name="Andrzejewski T.M."/>
            <person name="Davidsen T.M."/>
            <person name="Wayne K.J."/>
            <person name="Tettelin H."/>
            <person name="Glass J.I."/>
            <person name="Rusch D."/>
            <person name="Podicherti R."/>
            <person name="Tsui H.-C.T."/>
            <person name="Winkler M.E."/>
        </authorList>
    </citation>
    <scope>NUCLEOTIDE SEQUENCE</scope>
</reference>
<keyword evidence="1" id="KW-1133">Transmembrane helix</keyword>
<gene>
    <name evidence="2" type="ORF">METZ01_LOCUS164643</name>
</gene>
<evidence type="ECO:0000256" key="1">
    <source>
        <dbReference type="SAM" id="Phobius"/>
    </source>
</evidence>